<evidence type="ECO:0000313" key="1">
    <source>
        <dbReference type="EMBL" id="SPD67824.1"/>
    </source>
</evidence>
<gene>
    <name evidence="1" type="ORF">CBM2636_MP20674</name>
</gene>
<dbReference type="EMBL" id="LT984814">
    <property type="protein sequence ID" value="SPD67824.1"/>
    <property type="molecule type" value="Genomic_DNA"/>
</dbReference>
<accession>A0A9Q7UV54</accession>
<dbReference type="AlphaFoldDB" id="A0A9Q7UV54"/>
<protein>
    <submittedName>
        <fullName evidence="1">Uncharacterized protein</fullName>
    </submittedName>
</protein>
<geneLocation type="plasmid" evidence="2">
    <name>cbm2636_mp</name>
</geneLocation>
<evidence type="ECO:0000313" key="2">
    <source>
        <dbReference type="Proteomes" id="UP000254259"/>
    </source>
</evidence>
<keyword evidence="1" id="KW-0614">Plasmid</keyword>
<dbReference type="Proteomes" id="UP000254259">
    <property type="component" value="Plasmid CBM2636_mp"/>
</dbReference>
<sequence>MGSALGGHFNFAETGHYRLAATPTLRIISVMSNRRRLWLALQKALRAVQARPEPAPG</sequence>
<proteinExistence type="predicted"/>
<reference evidence="1 2" key="1">
    <citation type="submission" date="2018-01" db="EMBL/GenBank/DDBJ databases">
        <authorList>
            <person name="Clerissi C."/>
        </authorList>
    </citation>
    <scope>NUCLEOTIDE SEQUENCE [LARGE SCALE GENOMIC DNA]</scope>
    <source>
        <strain evidence="1">Cupriavidus taiwanensis SWF 66322</strain>
        <plasmid evidence="2">cbm2636_mp</plasmid>
    </source>
</reference>
<organism evidence="1 2">
    <name type="scientific">Cupriavidus taiwanensis</name>
    <dbReference type="NCBI Taxonomy" id="164546"/>
    <lineage>
        <taxon>Bacteria</taxon>
        <taxon>Pseudomonadati</taxon>
        <taxon>Pseudomonadota</taxon>
        <taxon>Betaproteobacteria</taxon>
        <taxon>Burkholderiales</taxon>
        <taxon>Burkholderiaceae</taxon>
        <taxon>Cupriavidus</taxon>
    </lineage>
</organism>
<name>A0A9Q7UV54_9BURK</name>